<dbReference type="AlphaFoldDB" id="A0A1J4U3I8"/>
<evidence type="ECO:0000313" key="3">
    <source>
        <dbReference type="EMBL" id="OIO17389.1"/>
    </source>
</evidence>
<dbReference type="Proteomes" id="UP000182465">
    <property type="component" value="Unassembled WGS sequence"/>
</dbReference>
<protein>
    <recommendedName>
        <fullName evidence="5">Cell division protein FtsL</fullName>
    </recommendedName>
</protein>
<comment type="caution">
    <text evidence="3">The sequence shown here is derived from an EMBL/GenBank/DDBJ whole genome shotgun (WGS) entry which is preliminary data.</text>
</comment>
<reference evidence="3" key="1">
    <citation type="journal article" date="2016" name="Environ. Microbiol.">
        <title>Genomic resolution of a cold subsurface aquifer community provides metabolic insights for novel microbes adapted to high CO concentrations.</title>
        <authorList>
            <person name="Probst A.J."/>
            <person name="Castelle C.J."/>
            <person name="Singh A."/>
            <person name="Brown C.T."/>
            <person name="Anantharaman K."/>
            <person name="Sharon I."/>
            <person name="Hug L.A."/>
            <person name="Burstein D."/>
            <person name="Emerson J.B."/>
            <person name="Thomas B.C."/>
            <person name="Banfield J.F."/>
        </authorList>
    </citation>
    <scope>NUCLEOTIDE SEQUENCE [LARGE SCALE GENOMIC DNA]</scope>
    <source>
        <strain evidence="3">CG1_02_38_13</strain>
    </source>
</reference>
<evidence type="ECO:0000256" key="1">
    <source>
        <dbReference type="SAM" id="Coils"/>
    </source>
</evidence>
<keyword evidence="2" id="KW-0472">Membrane</keyword>
<evidence type="ECO:0000313" key="4">
    <source>
        <dbReference type="Proteomes" id="UP000182465"/>
    </source>
</evidence>
<gene>
    <name evidence="3" type="ORF">AUJ29_01390</name>
</gene>
<keyword evidence="1" id="KW-0175">Coiled coil</keyword>
<keyword evidence="2" id="KW-0812">Transmembrane</keyword>
<feature type="coiled-coil region" evidence="1">
    <location>
        <begin position="60"/>
        <end position="87"/>
    </location>
</feature>
<evidence type="ECO:0000256" key="2">
    <source>
        <dbReference type="SAM" id="Phobius"/>
    </source>
</evidence>
<name>A0A1J4U3I8_9BACT</name>
<accession>A0A1J4U3I8</accession>
<evidence type="ECO:0008006" key="5">
    <source>
        <dbReference type="Google" id="ProtNLM"/>
    </source>
</evidence>
<proteinExistence type="predicted"/>
<dbReference type="EMBL" id="MNVB01000032">
    <property type="protein sequence ID" value="OIO17389.1"/>
    <property type="molecule type" value="Genomic_DNA"/>
</dbReference>
<organism evidence="3 4">
    <name type="scientific">Candidatus Kuenenbacteria bacterium CG1_02_38_13</name>
    <dbReference type="NCBI Taxonomy" id="1805235"/>
    <lineage>
        <taxon>Bacteria</taxon>
        <taxon>Candidatus Kueneniibacteriota</taxon>
    </lineage>
</organism>
<sequence>MLSHKSKVIKKILRNKRFCRTKKNSLFCNISVIVMVCFVLSGIGYYLSIINRSATQGYVINKLERGLDNLKNHNQRLEVISTELQDVARISAAANDLSMIKGEGAEYLSVSNNQELAVR</sequence>
<feature type="transmembrane region" description="Helical" evidence="2">
    <location>
        <begin position="26"/>
        <end position="47"/>
    </location>
</feature>
<keyword evidence="2" id="KW-1133">Transmembrane helix</keyword>